<dbReference type="eggNOG" id="COG3164">
    <property type="taxonomic scope" value="Bacteria"/>
</dbReference>
<evidence type="ECO:0000313" key="3">
    <source>
        <dbReference type="EMBL" id="CAI27257.1"/>
    </source>
</evidence>
<proteinExistence type="predicted"/>
<feature type="transmembrane region" description="Helical" evidence="1">
    <location>
        <begin position="21"/>
        <end position="38"/>
    </location>
</feature>
<accession>A0A0H3M6M9</accession>
<gene>
    <name evidence="3" type="ordered locus">ERWE_CDS_07630</name>
</gene>
<feature type="domain" description="YhdP central" evidence="2">
    <location>
        <begin position="305"/>
        <end position="675"/>
    </location>
</feature>
<dbReference type="Proteomes" id="UP000001021">
    <property type="component" value="Chromosome"/>
</dbReference>
<dbReference type="RefSeq" id="WP_011155403.1">
    <property type="nucleotide sequence ID" value="NC_006832.1"/>
</dbReference>
<dbReference type="InterPro" id="IPR025263">
    <property type="entry name" value="YhdP_central"/>
</dbReference>
<evidence type="ECO:0000313" key="4">
    <source>
        <dbReference type="Proteomes" id="UP000001021"/>
    </source>
</evidence>
<name>A0A0H3M6M9_EHRRW</name>
<protein>
    <recommendedName>
        <fullName evidence="2">YhdP central domain-containing protein</fullName>
    </recommendedName>
</protein>
<organism evidence="3 4">
    <name type="scientific">Ehrlichia ruminantium (strain Welgevonden)</name>
    <dbReference type="NCBI Taxonomy" id="254945"/>
    <lineage>
        <taxon>Bacteria</taxon>
        <taxon>Pseudomonadati</taxon>
        <taxon>Pseudomonadota</taxon>
        <taxon>Alphaproteobacteria</taxon>
        <taxon>Rickettsiales</taxon>
        <taxon>Anaplasmataceae</taxon>
        <taxon>Ehrlichia</taxon>
    </lineage>
</organism>
<keyword evidence="1" id="KW-0812">Transmembrane</keyword>
<keyword evidence="1" id="KW-1133">Transmembrane helix</keyword>
<evidence type="ECO:0000259" key="2">
    <source>
        <dbReference type="Pfam" id="PF13116"/>
    </source>
</evidence>
<dbReference type="Pfam" id="PF13116">
    <property type="entry name" value="YhdP"/>
    <property type="match status" value="1"/>
</dbReference>
<keyword evidence="4" id="KW-1185">Reference proteome</keyword>
<keyword evidence="1" id="KW-0472">Membrane</keyword>
<dbReference type="AlphaFoldDB" id="A0A0H3M6M9"/>
<reference evidence="3 4" key="1">
    <citation type="journal article" date="2006" name="J. Bacteriol.">
        <title>Comparative genomic analysis of three strains of Ehrlichia ruminantium reveals an active process of genome size plasticity.</title>
        <authorList>
            <person name="Frutos R."/>
            <person name="Viari A."/>
            <person name="Ferraz C."/>
            <person name="Morgat A."/>
            <person name="Eychenie S."/>
            <person name="Kandassami Y."/>
            <person name="Chantal I."/>
            <person name="Bensaid A."/>
            <person name="Coissac E."/>
            <person name="Vachiery N."/>
            <person name="Demaille J."/>
            <person name="Martinez D."/>
        </authorList>
    </citation>
    <scope>NUCLEOTIDE SEQUENCE [LARGE SCALE GENOMIC DNA]</scope>
    <source>
        <strain evidence="3 4">Welgevonden</strain>
    </source>
</reference>
<sequence length="999" mass="113091">MMLLYVGLVLVMLKKKIYSRIFFILILSVLCGTSYFYLHDKNVIEVNAKFLNFYVKHRLAKVFPGSEISVGSTTLTWQNKSENFILSSQDLVVKNAKFGVDITIPQFLLYSRVGILFLWGNYDFSYINIPKIHVKFYDLKEKIDLHFINDPIKILKDTLFGIINLNIPILINSAVLSKESKKDLEIKQLSVKMNKEYDKNIVDVNIDNGNSFLNMTAYEYYKGVMSFEVTYGNFSTEVLGYLGNLNSKFLLYDSLKLSGAAMLRISEHEEITYGNIDIQRLVGDIPCISMQRCRIHDLKTKLVYQNNVFSLKNFSLFLDQSTVSGMGVIDNGYVNLNFDVDSISPEKLCQYWSVDLYPDLNKWYCSNVKLGKIDNLKFQIKGQMGNSLIYNDVSNYKVDADVKNVAIKFHDNFDPVKIVSGKLLLHDNNFIVTSDNSDFRGMVIGDANLKIENLSDANAVMKITGTSIGDVKQLYGAIDKEEFISLNSDKMFGDSHTEFNFKIFNLLNDNPVDYVSDIHAHVKSFRAGGILDTFNVDNAEVDITLHNNDVSMNSYGSLNEHPMSLKMMRNLVDSYKTHYEFAGYISAQNMKELGLINYANCFGMVNANLQWDSDNVGTTIGGDVDLSQLHLKIHDMTRDSLPVTLKFSAIFKDKDEIKINSAKILGDEIDIELNGKVGNTIELFLDKVKLWDTDVKAELKLDKDLFKMKILGASLNLSSANFSEIMKSESQVKETTIDINVDNVIMKNKVVAYNVDFALDSYQDKYKAIKLTGNFLDDSTFYLEYSPIGLQISTNNAGELLRAMDILKTINKGTLSFYMYPIKRDDTTYGMFSLTDFHIVNASILAQILTLSSLKGVVNTLNGKGIYFNRLNVPFTYQNDVMSITESWMEGSELGISLGGEVNLNTKIFDIKGQIVPAYVINKIIWQTPIIGKLLTGGQSRGVIAIDYKVKGTDKNHDLSVNFMSILTPNLLKRVLKIFDTKLVKKEKDKQNLVEHKNI</sequence>
<dbReference type="KEGG" id="eru:Erum7250"/>
<dbReference type="EMBL" id="CR925678">
    <property type="protein sequence ID" value="CAI27257.1"/>
    <property type="molecule type" value="Genomic_DNA"/>
</dbReference>
<dbReference type="KEGG" id="erw:ERWE_CDS_07630"/>
<evidence type="ECO:0000256" key="1">
    <source>
        <dbReference type="SAM" id="Phobius"/>
    </source>
</evidence>
<dbReference type="HOGENOM" id="CLU_300490_0_0_5"/>